<dbReference type="InterPro" id="IPR025824">
    <property type="entry name" value="OB-fold_nuc-bd_dom"/>
</dbReference>
<dbReference type="Pfam" id="PF02601">
    <property type="entry name" value="Exonuc_VII_L"/>
    <property type="match status" value="1"/>
</dbReference>
<evidence type="ECO:0000256" key="4">
    <source>
        <dbReference type="ARBA" id="ARBA00022839"/>
    </source>
</evidence>
<dbReference type="GO" id="GO:0008855">
    <property type="term" value="F:exodeoxyribonuclease VII activity"/>
    <property type="evidence" value="ECO:0007669"/>
    <property type="project" value="UniProtKB-UniRule"/>
</dbReference>
<dbReference type="NCBIfam" id="TIGR00237">
    <property type="entry name" value="xseA"/>
    <property type="match status" value="1"/>
</dbReference>
<dbReference type="EMBL" id="NOZQ01000215">
    <property type="protein sequence ID" value="OYD13775.1"/>
    <property type="molecule type" value="Genomic_DNA"/>
</dbReference>
<dbReference type="Proteomes" id="UP000215215">
    <property type="component" value="Unassembled WGS sequence"/>
</dbReference>
<evidence type="ECO:0000256" key="6">
    <source>
        <dbReference type="RuleBase" id="RU004355"/>
    </source>
</evidence>
<dbReference type="AlphaFoldDB" id="A0A235BQD8"/>
<evidence type="ECO:0000256" key="2">
    <source>
        <dbReference type="ARBA" id="ARBA00022722"/>
    </source>
</evidence>
<evidence type="ECO:0000259" key="7">
    <source>
        <dbReference type="Pfam" id="PF02601"/>
    </source>
</evidence>
<evidence type="ECO:0000313" key="9">
    <source>
        <dbReference type="EMBL" id="OYD13775.1"/>
    </source>
</evidence>
<accession>A0A235BQD8</accession>
<dbReference type="PANTHER" id="PTHR30008">
    <property type="entry name" value="EXODEOXYRIBONUCLEASE 7 LARGE SUBUNIT"/>
    <property type="match status" value="1"/>
</dbReference>
<keyword evidence="2 5" id="KW-0540">Nuclease</keyword>
<reference evidence="9 10" key="1">
    <citation type="submission" date="2017-07" db="EMBL/GenBank/DDBJ databases">
        <title>Recovery of genomes from metagenomes via a dereplication, aggregation, and scoring strategy.</title>
        <authorList>
            <person name="Sieber C.M."/>
            <person name="Probst A.J."/>
            <person name="Sharrar A."/>
            <person name="Thomas B.C."/>
            <person name="Hess M."/>
            <person name="Tringe S.G."/>
            <person name="Banfield J.F."/>
        </authorList>
    </citation>
    <scope>NUCLEOTIDE SEQUENCE [LARGE SCALE GENOMIC DNA]</scope>
    <source>
        <strain evidence="9">JGI_Cruoil_03_44_89</strain>
    </source>
</reference>
<dbReference type="HAMAP" id="MF_00378">
    <property type="entry name" value="Exonuc_7_L"/>
    <property type="match status" value="1"/>
</dbReference>
<comment type="catalytic activity">
    <reaction evidence="5 6">
        <text>Exonucleolytic cleavage in either 5'- to 3'- or 3'- to 5'-direction to yield nucleoside 5'-phosphates.</text>
        <dbReference type="EC" id="3.1.11.6"/>
    </reaction>
</comment>
<proteinExistence type="inferred from homology"/>
<comment type="subcellular location">
    <subcellularLocation>
        <location evidence="5 6">Cytoplasm</location>
    </subcellularLocation>
</comment>
<keyword evidence="3 5" id="KW-0378">Hydrolase</keyword>
<gene>
    <name evidence="5 9" type="primary">xseA</name>
    <name evidence="9" type="ORF">CH333_09955</name>
</gene>
<organism evidence="9 10">
    <name type="scientific">candidate division WOR-3 bacterium JGI_Cruoil_03_44_89</name>
    <dbReference type="NCBI Taxonomy" id="1973748"/>
    <lineage>
        <taxon>Bacteria</taxon>
        <taxon>Bacteria division WOR-3</taxon>
    </lineage>
</organism>
<dbReference type="GO" id="GO:0003676">
    <property type="term" value="F:nucleic acid binding"/>
    <property type="evidence" value="ECO:0007669"/>
    <property type="project" value="InterPro"/>
</dbReference>
<name>A0A235BQD8_UNCW3</name>
<keyword evidence="4 5" id="KW-0269">Exonuclease</keyword>
<keyword evidence="1 5" id="KW-0963">Cytoplasm</keyword>
<dbReference type="CDD" id="cd04489">
    <property type="entry name" value="ExoVII_LU_OBF"/>
    <property type="match status" value="1"/>
</dbReference>
<comment type="function">
    <text evidence="5">Bidirectionally degrades single-stranded DNA into large acid-insoluble oligonucleotides, which are then degraded further into small acid-soluble oligonucleotides.</text>
</comment>
<evidence type="ECO:0000256" key="5">
    <source>
        <dbReference type="HAMAP-Rule" id="MF_00378"/>
    </source>
</evidence>
<dbReference type="PANTHER" id="PTHR30008:SF0">
    <property type="entry name" value="EXODEOXYRIBONUCLEASE 7 LARGE SUBUNIT"/>
    <property type="match status" value="1"/>
</dbReference>
<dbReference type="Pfam" id="PF13742">
    <property type="entry name" value="tRNA_anti_2"/>
    <property type="match status" value="1"/>
</dbReference>
<sequence length="444" mass="50653">MRVYSVSELTREIKNLFETSFPPVWVEGEITDLRPARSQHIYFSLKDEHAILSCIIFKSDQDITSSLIKNGMMARVYGELNLYEKGGRYSLLVRRLIPFGRGDLHMRFEQLKKKLGEEGLFESSRKRPIPAFPERVGVITALHGAAIRDLVKVVRKRMKWVELVVRDTKVQGVGAKEDIARAIRDLNEWGSCDLIIVTRGGGSIEELWPFNEEIVARAIYESTIPVLSAVGHEIDYTVSDFVADARAATPSAAGESVVRDSREILSNINNMEKHIYNAVAGMIDNLKEKLLSLERSYGLSKPRSVIYERQQWADELGRRLNTVIQNLILNTNTLLLSLGSSIMRERSHLMERTDTRVNNLDELMRERFLHTLYKKRKLVELLQNRLSDLSPVSVLERGYSICFKLPEKRVISRSDLLSRDDKVMIKFSKGSADAKIEKVTTNSN</sequence>
<dbReference type="GO" id="GO:0009318">
    <property type="term" value="C:exodeoxyribonuclease VII complex"/>
    <property type="evidence" value="ECO:0007669"/>
    <property type="project" value="UniProtKB-UniRule"/>
</dbReference>
<dbReference type="GO" id="GO:0006308">
    <property type="term" value="P:DNA catabolic process"/>
    <property type="evidence" value="ECO:0007669"/>
    <property type="project" value="UniProtKB-UniRule"/>
</dbReference>
<protein>
    <recommendedName>
        <fullName evidence="5">Exodeoxyribonuclease 7 large subunit</fullName>
        <ecNumber evidence="5">3.1.11.6</ecNumber>
    </recommendedName>
    <alternativeName>
        <fullName evidence="5">Exodeoxyribonuclease VII large subunit</fullName>
        <shortName evidence="5">Exonuclease VII large subunit</shortName>
    </alternativeName>
</protein>
<feature type="domain" description="Exonuclease VII large subunit C-terminal" evidence="7">
    <location>
        <begin position="120"/>
        <end position="434"/>
    </location>
</feature>
<evidence type="ECO:0000256" key="3">
    <source>
        <dbReference type="ARBA" id="ARBA00022801"/>
    </source>
</evidence>
<dbReference type="EC" id="3.1.11.6" evidence="5"/>
<evidence type="ECO:0000259" key="8">
    <source>
        <dbReference type="Pfam" id="PF13742"/>
    </source>
</evidence>
<comment type="subunit">
    <text evidence="5">Heterooligomer composed of large and small subunits.</text>
</comment>
<comment type="similarity">
    <text evidence="5 6">Belongs to the XseA family.</text>
</comment>
<comment type="caution">
    <text evidence="9">The sequence shown here is derived from an EMBL/GenBank/DDBJ whole genome shotgun (WGS) entry which is preliminary data.</text>
</comment>
<feature type="domain" description="OB-fold nucleic acid binding" evidence="8">
    <location>
        <begin position="4"/>
        <end position="95"/>
    </location>
</feature>
<dbReference type="GO" id="GO:0005737">
    <property type="term" value="C:cytoplasm"/>
    <property type="evidence" value="ECO:0007669"/>
    <property type="project" value="UniProtKB-SubCell"/>
</dbReference>
<dbReference type="InterPro" id="IPR020579">
    <property type="entry name" value="Exonuc_VII_lsu_C"/>
</dbReference>
<evidence type="ECO:0000313" key="10">
    <source>
        <dbReference type="Proteomes" id="UP000215215"/>
    </source>
</evidence>
<evidence type="ECO:0000256" key="1">
    <source>
        <dbReference type="ARBA" id="ARBA00022490"/>
    </source>
</evidence>
<dbReference type="InterPro" id="IPR003753">
    <property type="entry name" value="Exonuc_VII_L"/>
</dbReference>